<dbReference type="InterPro" id="IPR032795">
    <property type="entry name" value="DUF3741-assoc"/>
</dbReference>
<evidence type="ECO:0000259" key="3">
    <source>
        <dbReference type="Pfam" id="PF14383"/>
    </source>
</evidence>
<comment type="caution">
    <text evidence="4">The sequence shown here is derived from an EMBL/GenBank/DDBJ whole genome shotgun (WGS) entry which is preliminary data.</text>
</comment>
<dbReference type="AlphaFoldDB" id="A0A9N7RLM7"/>
<dbReference type="EMBL" id="CACSLK010028053">
    <property type="protein sequence ID" value="CAA0834664.1"/>
    <property type="molecule type" value="Genomic_DNA"/>
</dbReference>
<keyword evidence="5" id="KW-1185">Reference proteome</keyword>
<evidence type="ECO:0000259" key="2">
    <source>
        <dbReference type="Pfam" id="PF14309"/>
    </source>
</evidence>
<evidence type="ECO:0000313" key="5">
    <source>
        <dbReference type="Proteomes" id="UP001153555"/>
    </source>
</evidence>
<feature type="domain" description="DUF3741" evidence="3">
    <location>
        <begin position="74"/>
        <end position="104"/>
    </location>
</feature>
<proteinExistence type="predicted"/>
<feature type="compositionally biased region" description="Basic and acidic residues" evidence="1">
    <location>
        <begin position="267"/>
        <end position="277"/>
    </location>
</feature>
<feature type="compositionally biased region" description="Polar residues" evidence="1">
    <location>
        <begin position="347"/>
        <end position="368"/>
    </location>
</feature>
<organism evidence="4 5">
    <name type="scientific">Striga hermonthica</name>
    <name type="common">Purple witchweed</name>
    <name type="synonym">Buchnera hermonthica</name>
    <dbReference type="NCBI Taxonomy" id="68872"/>
    <lineage>
        <taxon>Eukaryota</taxon>
        <taxon>Viridiplantae</taxon>
        <taxon>Streptophyta</taxon>
        <taxon>Embryophyta</taxon>
        <taxon>Tracheophyta</taxon>
        <taxon>Spermatophyta</taxon>
        <taxon>Magnoliopsida</taxon>
        <taxon>eudicotyledons</taxon>
        <taxon>Gunneridae</taxon>
        <taxon>Pentapetalae</taxon>
        <taxon>asterids</taxon>
        <taxon>lamiids</taxon>
        <taxon>Lamiales</taxon>
        <taxon>Orobanchaceae</taxon>
        <taxon>Buchnereae</taxon>
        <taxon>Striga</taxon>
    </lineage>
</organism>
<feature type="region of interest" description="Disordered" evidence="1">
    <location>
        <begin position="57"/>
        <end position="85"/>
    </location>
</feature>
<protein>
    <recommendedName>
        <fullName evidence="6">DUF4378 domain-containing protein</fullName>
    </recommendedName>
</protein>
<gene>
    <name evidence="4" type="ORF">SHERM_02476</name>
</gene>
<feature type="domain" description="DUF4378" evidence="2">
    <location>
        <begin position="697"/>
        <end position="848"/>
    </location>
</feature>
<dbReference type="PANTHER" id="PTHR21726:SF57">
    <property type="entry name" value="SERINE-RICH ADHESIN FOR PLATELETS-LIKE PROTEIN"/>
    <property type="match status" value="1"/>
</dbReference>
<accession>A0A9N7RLM7</accession>
<feature type="region of interest" description="Disordered" evidence="1">
    <location>
        <begin position="240"/>
        <end position="388"/>
    </location>
</feature>
<reference evidence="4" key="1">
    <citation type="submission" date="2019-12" db="EMBL/GenBank/DDBJ databases">
        <authorList>
            <person name="Scholes J."/>
        </authorList>
    </citation>
    <scope>NUCLEOTIDE SEQUENCE</scope>
</reference>
<evidence type="ECO:0008006" key="6">
    <source>
        <dbReference type="Google" id="ProtNLM"/>
    </source>
</evidence>
<evidence type="ECO:0000313" key="4">
    <source>
        <dbReference type="EMBL" id="CAA0834664.1"/>
    </source>
</evidence>
<dbReference type="OrthoDB" id="765769at2759"/>
<dbReference type="Pfam" id="PF14383">
    <property type="entry name" value="VARLMGL"/>
    <property type="match status" value="1"/>
</dbReference>
<feature type="compositionally biased region" description="Basic and acidic residues" evidence="1">
    <location>
        <begin position="240"/>
        <end position="259"/>
    </location>
</feature>
<sequence>MEVEKRGVKGGFFQLFDWNGKSRKRLFSGKAEFSESSNQGIENYHDSFIARHQQGLEQGFPTDPRSQKGYHYASSPNSDSEYRTKPPGVVARLMGLDSLPSSKINEPCFTPSFTESHSFRDSAAAFQGEQHDIVIFESMRNKLDGFCRNPLDMRAHETRGRQLERFQTEILPPKFAKPISVSHNRLLSPIKSPGFIPPRNAAYIIEAAAKIIEQSPRSASKARFPSLGSSSVPFGVQGMKEKVEAASRRPSRLVEKGKDQNFTNPKKPVDTRGKSRSQDSCVPRGSSEESKRSILSQRSKSKEKQGSLAVQAKANIKKRDGSSSLANNRSSEKPKDPPNMQKKSEMKTSSSRRNQEVLRQNNQKQNRAFSVEDETLGSSKEGKESSLSANSYVNDRAKRTVNKIVVSNVVASRKTNFVVADPGKEILSSRAKINSSKRKMTANRNMEQIQVEKPSEANVEFKGDSKWDELERKDNSSDVVSFTFTSPIKKSSGGSNLCSTVLEASSSYSPECNTYAHKSDFRSSTEMPLGFNVGGDALSVLLEQKLKELASRVEMSQDLSEVGSNSVNSCGNTSTLSLLKPLPLDIDTCKSKCEIQFHSDCSSVDQHSEVKKDKKGLLSFVDMVGDNNSNIDSQGPVSFSRPSLSAATSDSSDVDRSSSNEGMISDTASSLSVSFLHQTADPTLCGTIESEDCSHWELQYIRDVLNSAELLLEEFALGRAHRIIAPELFNQLENKNRYFYKDTEKDMLERKVLFDYVCECFQTSYSGLLAGSHKLWVKQTTLLQKRQFLADGFYREISSLANDEEMMVDELVDRDMSSKEGKWVDFESEGFEESIEIEERILTCLVDELVDEFLF</sequence>
<feature type="region of interest" description="Disordered" evidence="1">
    <location>
        <begin position="629"/>
        <end position="664"/>
    </location>
</feature>
<dbReference type="InterPro" id="IPR025486">
    <property type="entry name" value="DUF4378"/>
</dbReference>
<feature type="compositionally biased region" description="Basic and acidic residues" evidence="1">
    <location>
        <begin position="330"/>
        <end position="346"/>
    </location>
</feature>
<dbReference type="Pfam" id="PF14309">
    <property type="entry name" value="DUF4378"/>
    <property type="match status" value="1"/>
</dbReference>
<name>A0A9N7RLM7_STRHE</name>
<evidence type="ECO:0000256" key="1">
    <source>
        <dbReference type="SAM" id="MobiDB-lite"/>
    </source>
</evidence>
<dbReference type="Proteomes" id="UP001153555">
    <property type="component" value="Unassembled WGS sequence"/>
</dbReference>
<feature type="compositionally biased region" description="Low complexity" evidence="1">
    <location>
        <begin position="640"/>
        <end position="651"/>
    </location>
</feature>
<dbReference type="PANTHER" id="PTHR21726">
    <property type="entry name" value="PHOSPHATIDYLINOSITOL N-ACETYLGLUCOSAMINYLTRANSFERASE SUBUNIT P DOWN SYNDROME CRITICAL REGION PROTEIN 5 -RELATED"/>
    <property type="match status" value="1"/>
</dbReference>